<name>A0ABP8LVX2_9BACT</name>
<accession>A0ABP8LVX2</accession>
<dbReference type="RefSeq" id="WP_345027912.1">
    <property type="nucleotide sequence ID" value="NZ_BAABEY010000018.1"/>
</dbReference>
<organism evidence="1 2">
    <name type="scientific">Ravibacter arvi</name>
    <dbReference type="NCBI Taxonomy" id="2051041"/>
    <lineage>
        <taxon>Bacteria</taxon>
        <taxon>Pseudomonadati</taxon>
        <taxon>Bacteroidota</taxon>
        <taxon>Cytophagia</taxon>
        <taxon>Cytophagales</taxon>
        <taxon>Spirosomataceae</taxon>
        <taxon>Ravibacter</taxon>
    </lineage>
</organism>
<evidence type="ECO:0000313" key="1">
    <source>
        <dbReference type="EMBL" id="GAA4437372.1"/>
    </source>
</evidence>
<protein>
    <submittedName>
        <fullName evidence="1">Uncharacterized protein</fullName>
    </submittedName>
</protein>
<reference evidence="2" key="1">
    <citation type="journal article" date="2019" name="Int. J. Syst. Evol. Microbiol.">
        <title>The Global Catalogue of Microorganisms (GCM) 10K type strain sequencing project: providing services to taxonomists for standard genome sequencing and annotation.</title>
        <authorList>
            <consortium name="The Broad Institute Genomics Platform"/>
            <consortium name="The Broad Institute Genome Sequencing Center for Infectious Disease"/>
            <person name="Wu L."/>
            <person name="Ma J."/>
        </authorList>
    </citation>
    <scope>NUCLEOTIDE SEQUENCE [LARGE SCALE GENOMIC DNA]</scope>
    <source>
        <strain evidence="2">JCM 31920</strain>
    </source>
</reference>
<sequence length="64" mass="7469">MQKINPGFQTRFRFFSLPFETYPENKMTFSCKNAPVSLIFMSGGKSRITDPEAEIRGQHQFLKH</sequence>
<evidence type="ECO:0000313" key="2">
    <source>
        <dbReference type="Proteomes" id="UP001501508"/>
    </source>
</evidence>
<proteinExistence type="predicted"/>
<dbReference type="EMBL" id="BAABEY010000018">
    <property type="protein sequence ID" value="GAA4437372.1"/>
    <property type="molecule type" value="Genomic_DNA"/>
</dbReference>
<dbReference type="Proteomes" id="UP001501508">
    <property type="component" value="Unassembled WGS sequence"/>
</dbReference>
<keyword evidence="2" id="KW-1185">Reference proteome</keyword>
<comment type="caution">
    <text evidence="1">The sequence shown here is derived from an EMBL/GenBank/DDBJ whole genome shotgun (WGS) entry which is preliminary data.</text>
</comment>
<gene>
    <name evidence="1" type="ORF">GCM10023091_16490</name>
</gene>